<feature type="domain" description="DUF4396" evidence="2">
    <location>
        <begin position="1"/>
        <end position="52"/>
    </location>
</feature>
<evidence type="ECO:0000259" key="2">
    <source>
        <dbReference type="Pfam" id="PF14342"/>
    </source>
</evidence>
<evidence type="ECO:0000313" key="4">
    <source>
        <dbReference type="Proteomes" id="UP000636888"/>
    </source>
</evidence>
<comment type="caution">
    <text evidence="3">The sequence shown here is derived from an EMBL/GenBank/DDBJ whole genome shotgun (WGS) entry which is preliminary data.</text>
</comment>
<gene>
    <name evidence="3" type="ORF">JFN93_24285</name>
</gene>
<name>A0A8J7SB37_9BACT</name>
<evidence type="ECO:0000313" key="3">
    <source>
        <dbReference type="EMBL" id="MBJ6727840.1"/>
    </source>
</evidence>
<dbReference type="InterPro" id="IPR025509">
    <property type="entry name" value="DUF4396"/>
</dbReference>
<keyword evidence="1" id="KW-0812">Transmembrane</keyword>
<keyword evidence="1" id="KW-1133">Transmembrane helix</keyword>
<dbReference type="Proteomes" id="UP000636888">
    <property type="component" value="Unassembled WGS sequence"/>
</dbReference>
<dbReference type="EMBL" id="JAEMHM010000030">
    <property type="protein sequence ID" value="MBJ6727840.1"/>
    <property type="molecule type" value="Genomic_DNA"/>
</dbReference>
<accession>A0A8J7SB37</accession>
<dbReference type="AlphaFoldDB" id="A0A8J7SB37"/>
<sequence length="55" mass="6527">MYGWMAVAVFAIFGAEIPKTSPIFWFMMQIAMWFGFATSYPVNWWLLKRGLKEKM</sequence>
<reference evidence="3" key="1">
    <citation type="submission" date="2020-12" db="EMBL/GenBank/DDBJ databases">
        <title>Geomonas sp. Red875, isolated from river sediment.</title>
        <authorList>
            <person name="Xu Z."/>
            <person name="Zhang Z."/>
            <person name="Masuda Y."/>
            <person name="Itoh H."/>
            <person name="Senoo K."/>
        </authorList>
    </citation>
    <scope>NUCLEOTIDE SEQUENCE</scope>
    <source>
        <strain evidence="3">Red875</strain>
    </source>
</reference>
<keyword evidence="4" id="KW-1185">Reference proteome</keyword>
<proteinExistence type="predicted"/>
<evidence type="ECO:0000256" key="1">
    <source>
        <dbReference type="SAM" id="Phobius"/>
    </source>
</evidence>
<dbReference type="Pfam" id="PF14342">
    <property type="entry name" value="DUF4396"/>
    <property type="match status" value="1"/>
</dbReference>
<feature type="transmembrane region" description="Helical" evidence="1">
    <location>
        <begin position="24"/>
        <end position="47"/>
    </location>
</feature>
<protein>
    <submittedName>
        <fullName evidence="3">DUF4396 domain-containing protein</fullName>
    </submittedName>
</protein>
<keyword evidence="1" id="KW-0472">Membrane</keyword>
<organism evidence="3 4">
    <name type="scientific">Geomesophilobacter sediminis</name>
    <dbReference type="NCBI Taxonomy" id="2798584"/>
    <lineage>
        <taxon>Bacteria</taxon>
        <taxon>Pseudomonadati</taxon>
        <taxon>Thermodesulfobacteriota</taxon>
        <taxon>Desulfuromonadia</taxon>
        <taxon>Geobacterales</taxon>
        <taxon>Geobacteraceae</taxon>
        <taxon>Geomesophilobacter</taxon>
    </lineage>
</organism>